<sequence length="167" mass="19290">MNLCQKQIDDLIDVFSHEKFTLVKKGFKRIYRLSWSVVEKFPNGVWFTTNIEYAKQYKAIHSAVASSNQKNERPFLYEAESINDLNLLNYNGDGFFNDMKDLYSSVGLSITQGRVIRDLSSFIARNKFHIDGFYMKKDGLIEAMPVDEILIPNAENSLRLIKTTDMS</sequence>
<proteinExistence type="predicted"/>
<dbReference type="EMBL" id="MTPS01000307">
    <property type="protein sequence ID" value="ONG33275.1"/>
    <property type="molecule type" value="Genomic_DNA"/>
</dbReference>
<protein>
    <submittedName>
        <fullName evidence="1">Uncharacterized protein</fullName>
    </submittedName>
</protein>
<gene>
    <name evidence="1" type="ORF">BXT93_17955</name>
</gene>
<comment type="caution">
    <text evidence="1">The sequence shown here is derived from an EMBL/GenBank/DDBJ whole genome shotgun (WGS) entry which is preliminary data.</text>
</comment>
<reference evidence="1 2" key="1">
    <citation type="submission" date="2017-01" db="EMBL/GenBank/DDBJ databases">
        <title>Draft genome sequence of an E. coli strain isolated from human, in Amazon, Brazil.</title>
        <authorList>
            <person name="Moura Q."/>
            <person name="Fernandes M.R."/>
            <person name="Cerdeira L."/>
            <person name="Vianello M."/>
            <person name="Souza T.A."/>
            <person name="Ienne S."/>
            <person name="Lincopan N."/>
        </authorList>
    </citation>
    <scope>NUCLEOTIDE SEQUENCE [LARGE SCALE GENOMIC DNA]</scope>
    <source>
        <strain evidence="1 2">ICBEcBL-II-13</strain>
    </source>
</reference>
<organism evidence="1 2">
    <name type="scientific">Escherichia coli</name>
    <dbReference type="NCBI Taxonomy" id="562"/>
    <lineage>
        <taxon>Bacteria</taxon>
        <taxon>Pseudomonadati</taxon>
        <taxon>Pseudomonadota</taxon>
        <taxon>Gammaproteobacteria</taxon>
        <taxon>Enterobacterales</taxon>
        <taxon>Enterobacteriaceae</taxon>
        <taxon>Escherichia</taxon>
    </lineage>
</organism>
<evidence type="ECO:0000313" key="1">
    <source>
        <dbReference type="EMBL" id="ONG33275.1"/>
    </source>
</evidence>
<dbReference type="AlphaFoldDB" id="A0A1V2GCU3"/>
<accession>A0A1V2GCU3</accession>
<name>A0A1V2GCU3_ECOLX</name>
<evidence type="ECO:0000313" key="2">
    <source>
        <dbReference type="Proteomes" id="UP000188967"/>
    </source>
</evidence>
<dbReference type="Proteomes" id="UP000188967">
    <property type="component" value="Unassembled WGS sequence"/>
</dbReference>